<evidence type="ECO:0000256" key="3">
    <source>
        <dbReference type="ARBA" id="ARBA00022737"/>
    </source>
</evidence>
<dbReference type="SUPFAM" id="SSF50978">
    <property type="entry name" value="WD40 repeat-like"/>
    <property type="match status" value="1"/>
</dbReference>
<feature type="repeat" description="WD" evidence="6">
    <location>
        <begin position="270"/>
        <end position="305"/>
    </location>
</feature>
<protein>
    <submittedName>
        <fullName evidence="8">Similar to Cell division cycle protein cdt2 acc. no. Q10990</fullName>
    </submittedName>
</protein>
<dbReference type="OrthoDB" id="5309139at2759"/>
<evidence type="ECO:0000256" key="2">
    <source>
        <dbReference type="ARBA" id="ARBA00022574"/>
    </source>
</evidence>
<dbReference type="Proteomes" id="UP000018144">
    <property type="component" value="Unassembled WGS sequence"/>
</dbReference>
<dbReference type="GO" id="GO:0005634">
    <property type="term" value="C:nucleus"/>
    <property type="evidence" value="ECO:0007669"/>
    <property type="project" value="TreeGrafter"/>
</dbReference>
<evidence type="ECO:0000256" key="6">
    <source>
        <dbReference type="PROSITE-ProRule" id="PRU00221"/>
    </source>
</evidence>
<evidence type="ECO:0000313" key="9">
    <source>
        <dbReference type="Proteomes" id="UP000018144"/>
    </source>
</evidence>
<proteinExistence type="inferred from homology"/>
<dbReference type="GO" id="GO:0051301">
    <property type="term" value="P:cell division"/>
    <property type="evidence" value="ECO:0007669"/>
    <property type="project" value="UniProtKB-KW"/>
</dbReference>
<reference evidence="8 9" key="1">
    <citation type="journal article" date="2013" name="PLoS Genet.">
        <title>The genome and development-dependent transcriptomes of Pyronema confluens: a window into fungal evolution.</title>
        <authorList>
            <person name="Traeger S."/>
            <person name="Altegoer F."/>
            <person name="Freitag M."/>
            <person name="Gabaldon T."/>
            <person name="Kempken F."/>
            <person name="Kumar A."/>
            <person name="Marcet-Houben M."/>
            <person name="Poggeler S."/>
            <person name="Stajich J.E."/>
            <person name="Nowrousian M."/>
        </authorList>
    </citation>
    <scope>NUCLEOTIDE SEQUENCE [LARGE SCALE GENOMIC DNA]</scope>
    <source>
        <strain evidence="9">CBS 100304</strain>
        <tissue evidence="8">Vegetative mycelium</tissue>
    </source>
</reference>
<name>U4KUJ6_PYROM</name>
<evidence type="ECO:0000313" key="8">
    <source>
        <dbReference type="EMBL" id="CCX04998.1"/>
    </source>
</evidence>
<comment type="similarity">
    <text evidence="5">Belongs to the WD repeat cdt2 family.</text>
</comment>
<dbReference type="Gene3D" id="2.130.10.10">
    <property type="entry name" value="YVTN repeat-like/Quinoprotein amine dehydrogenase"/>
    <property type="match status" value="3"/>
</dbReference>
<evidence type="ECO:0000256" key="4">
    <source>
        <dbReference type="ARBA" id="ARBA00022786"/>
    </source>
</evidence>
<dbReference type="InterPro" id="IPR019775">
    <property type="entry name" value="WD40_repeat_CS"/>
</dbReference>
<dbReference type="GO" id="GO:0030674">
    <property type="term" value="F:protein-macromolecule adaptor activity"/>
    <property type="evidence" value="ECO:0007669"/>
    <property type="project" value="TreeGrafter"/>
</dbReference>
<organism evidence="8 9">
    <name type="scientific">Pyronema omphalodes (strain CBS 100304)</name>
    <name type="common">Pyronema confluens</name>
    <dbReference type="NCBI Taxonomy" id="1076935"/>
    <lineage>
        <taxon>Eukaryota</taxon>
        <taxon>Fungi</taxon>
        <taxon>Dikarya</taxon>
        <taxon>Ascomycota</taxon>
        <taxon>Pezizomycotina</taxon>
        <taxon>Pezizomycetes</taxon>
        <taxon>Pezizales</taxon>
        <taxon>Pyronemataceae</taxon>
        <taxon>Pyronema</taxon>
    </lineage>
</organism>
<keyword evidence="9" id="KW-1185">Reference proteome</keyword>
<dbReference type="eggNOG" id="KOG0321">
    <property type="taxonomic scope" value="Eukaryota"/>
</dbReference>
<dbReference type="AlphaFoldDB" id="U4KUJ6"/>
<feature type="repeat" description="WD" evidence="6">
    <location>
        <begin position="228"/>
        <end position="269"/>
    </location>
</feature>
<dbReference type="InterPro" id="IPR036322">
    <property type="entry name" value="WD40_repeat_dom_sf"/>
</dbReference>
<feature type="compositionally biased region" description="Polar residues" evidence="7">
    <location>
        <begin position="1"/>
        <end position="12"/>
    </location>
</feature>
<dbReference type="EMBL" id="HF935225">
    <property type="protein sequence ID" value="CCX04998.1"/>
    <property type="molecule type" value="Genomic_DNA"/>
</dbReference>
<keyword evidence="8" id="KW-0131">Cell cycle</keyword>
<dbReference type="PANTHER" id="PTHR22852">
    <property type="entry name" value="LETHAL 2 DENTICLELESS PROTEIN RETINOIC ACID-REGULATED NUCLEAR MATRIX-ASSOCIATED PROTEIN"/>
    <property type="match status" value="1"/>
</dbReference>
<evidence type="ECO:0000256" key="5">
    <source>
        <dbReference type="ARBA" id="ARBA00038344"/>
    </source>
</evidence>
<dbReference type="SMART" id="SM00320">
    <property type="entry name" value="WD40"/>
    <property type="match status" value="7"/>
</dbReference>
<evidence type="ECO:0000256" key="7">
    <source>
        <dbReference type="SAM" id="MobiDB-lite"/>
    </source>
</evidence>
<dbReference type="GO" id="GO:0043161">
    <property type="term" value="P:proteasome-mediated ubiquitin-dependent protein catabolic process"/>
    <property type="evidence" value="ECO:0007669"/>
    <property type="project" value="TreeGrafter"/>
</dbReference>
<feature type="repeat" description="WD" evidence="6">
    <location>
        <begin position="333"/>
        <end position="374"/>
    </location>
</feature>
<keyword evidence="2 6" id="KW-0853">WD repeat</keyword>
<keyword evidence="3" id="KW-0677">Repeat</keyword>
<keyword evidence="8" id="KW-0132">Cell division</keyword>
<dbReference type="PROSITE" id="PS50082">
    <property type="entry name" value="WD_REPEATS_2"/>
    <property type="match status" value="3"/>
</dbReference>
<keyword evidence="4" id="KW-0833">Ubl conjugation pathway</keyword>
<dbReference type="OMA" id="HNDAVIK"/>
<feature type="compositionally biased region" description="Pro residues" evidence="7">
    <location>
        <begin position="17"/>
        <end position="27"/>
    </location>
</feature>
<sequence length="573" mass="64100">MPQMSPTPTYRDTSLPPSSPTLPPSSPALPGSKTPSSANAVHPFFTPRRRHARHPLSTISNLNNRAARIHLLSPDESPSNRRSKRARFSPSASSNPPSSPIRGASRWAGWEPEEAVEEQPEIKELVLPPRKKWVPVDLNRRTWMRSLYGGREYGNCVDWSLDPLRFYSRPEDQQPILLENSSEQTIPFCAAACNRSSLVAVGDESGSVRLIETALDESPGFITPYLVFPCHDNAIFDMSWSPDDIQIATCSGDQTCRVFDVTQRRQLNILRHHQNSVKQIRYNIDNPSLLASSARDGILNIWDLRVFGRKESEGRDIVTVLQPVCSVPGAHQSGRKSNSVTSIAWLTEHTIASAGESDAVIKLWDLRSTYIRRKKPIPVEQSALPVHHSLPGHRNFGINSLTTSPDRQRVYAVCKDSNVYAYSTRHLQQGPRHAYSHPRLHAETFYVKSDISRDGCFLATGSSDGVAIVFPTDEKLLEKGNQETFLWKGEEIELARHMRVGRGVALMRGHEKEVTDLSWTMGGELVTLGDDYRARCWRMGGDTAEGLREGGEEGGRRWGWGWADMVGRGLKDL</sequence>
<dbReference type="PANTHER" id="PTHR22852:SF0">
    <property type="entry name" value="DENTICLELESS PROTEIN HOMOLOG"/>
    <property type="match status" value="1"/>
</dbReference>
<comment type="pathway">
    <text evidence="1">Protein modification; protein ubiquitination.</text>
</comment>
<feature type="region of interest" description="Disordered" evidence="7">
    <location>
        <begin position="1"/>
        <end position="113"/>
    </location>
</feature>
<dbReference type="Pfam" id="PF00400">
    <property type="entry name" value="WD40"/>
    <property type="match status" value="4"/>
</dbReference>
<dbReference type="PROSITE" id="PS00678">
    <property type="entry name" value="WD_REPEATS_1"/>
    <property type="match status" value="2"/>
</dbReference>
<dbReference type="InterPro" id="IPR001680">
    <property type="entry name" value="WD40_rpt"/>
</dbReference>
<dbReference type="InterPro" id="IPR015943">
    <property type="entry name" value="WD40/YVTN_repeat-like_dom_sf"/>
</dbReference>
<dbReference type="STRING" id="1076935.U4KUJ6"/>
<evidence type="ECO:0000256" key="1">
    <source>
        <dbReference type="ARBA" id="ARBA00004906"/>
    </source>
</evidence>
<accession>U4KUJ6</accession>
<dbReference type="InterPro" id="IPR051865">
    <property type="entry name" value="WD-repeat_CDT2_adapter"/>
</dbReference>
<gene>
    <name evidence="8" type="ORF">PCON_04268</name>
</gene>
<dbReference type="PROSITE" id="PS50294">
    <property type="entry name" value="WD_REPEATS_REGION"/>
    <property type="match status" value="1"/>
</dbReference>